<feature type="region of interest" description="Disordered" evidence="1">
    <location>
        <begin position="153"/>
        <end position="177"/>
    </location>
</feature>
<protein>
    <submittedName>
        <fullName evidence="2">Uncharacterized protein</fullName>
    </submittedName>
</protein>
<dbReference type="EMBL" id="KN823045">
    <property type="protein sequence ID" value="KIO25289.1"/>
    <property type="molecule type" value="Genomic_DNA"/>
</dbReference>
<feature type="compositionally biased region" description="Polar residues" evidence="1">
    <location>
        <begin position="153"/>
        <end position="176"/>
    </location>
</feature>
<reference evidence="3" key="2">
    <citation type="submission" date="2015-01" db="EMBL/GenBank/DDBJ databases">
        <title>Evolutionary Origins and Diversification of the Mycorrhizal Mutualists.</title>
        <authorList>
            <consortium name="DOE Joint Genome Institute"/>
            <consortium name="Mycorrhizal Genomics Consortium"/>
            <person name="Kohler A."/>
            <person name="Kuo A."/>
            <person name="Nagy L.G."/>
            <person name="Floudas D."/>
            <person name="Copeland A."/>
            <person name="Barry K.W."/>
            <person name="Cichocki N."/>
            <person name="Veneault-Fourrey C."/>
            <person name="LaButti K."/>
            <person name="Lindquist E.A."/>
            <person name="Lipzen A."/>
            <person name="Lundell T."/>
            <person name="Morin E."/>
            <person name="Murat C."/>
            <person name="Riley R."/>
            <person name="Ohm R."/>
            <person name="Sun H."/>
            <person name="Tunlid A."/>
            <person name="Henrissat B."/>
            <person name="Grigoriev I.V."/>
            <person name="Hibbett D.S."/>
            <person name="Martin F."/>
        </authorList>
    </citation>
    <scope>NUCLEOTIDE SEQUENCE [LARGE SCALE GENOMIC DNA]</scope>
    <source>
        <strain evidence="3">MUT 4182</strain>
    </source>
</reference>
<accession>A0A0C3QHM8</accession>
<feature type="region of interest" description="Disordered" evidence="1">
    <location>
        <begin position="18"/>
        <end position="77"/>
    </location>
</feature>
<evidence type="ECO:0000313" key="2">
    <source>
        <dbReference type="EMBL" id="KIO25289.1"/>
    </source>
</evidence>
<evidence type="ECO:0000313" key="3">
    <source>
        <dbReference type="Proteomes" id="UP000054248"/>
    </source>
</evidence>
<name>A0A0C3QHM8_9AGAM</name>
<sequence length="340" mass="37267">MSDFNPFDPFARRWQNTWATSSQLTAGPSSLQAPSASSQPHPNPATAGRQAPSGTTLVPAPTYSSAHTQSSQQIDVGMPAPTNFAPVFFIPVQASSSVNISQAEPVATDLAFTAQVPAGSVMPTPQVQFAARQDPTKPTPLFRRTALSQIQAQNSVTDSMRSSSLPPRGSKLTSFTGPHRARSFEQRALRTIKLQQACQAWNERGSAGCPGDCNKAHICKKCLEWLGETEQHPSCECDNGRTFVKDATFENGFKKARRDTSLLATQMEVDTPLDSEQASNSKSVAEDQPCLEWNLGFSHPKNCGALHVCRECFNLRKTSVEHMEKDCFYYHRRIKGMDTN</sequence>
<reference evidence="2 3" key="1">
    <citation type="submission" date="2014-04" db="EMBL/GenBank/DDBJ databases">
        <authorList>
            <consortium name="DOE Joint Genome Institute"/>
            <person name="Kuo A."/>
            <person name="Girlanda M."/>
            <person name="Perotto S."/>
            <person name="Kohler A."/>
            <person name="Nagy L.G."/>
            <person name="Floudas D."/>
            <person name="Copeland A."/>
            <person name="Barry K.W."/>
            <person name="Cichocki N."/>
            <person name="Veneault-Fourrey C."/>
            <person name="LaButti K."/>
            <person name="Lindquist E.A."/>
            <person name="Lipzen A."/>
            <person name="Lundell T."/>
            <person name="Morin E."/>
            <person name="Murat C."/>
            <person name="Sun H."/>
            <person name="Tunlid A."/>
            <person name="Henrissat B."/>
            <person name="Grigoriev I.V."/>
            <person name="Hibbett D.S."/>
            <person name="Martin F."/>
            <person name="Nordberg H.P."/>
            <person name="Cantor M.N."/>
            <person name="Hua S.X."/>
        </authorList>
    </citation>
    <scope>NUCLEOTIDE SEQUENCE [LARGE SCALE GENOMIC DNA]</scope>
    <source>
        <strain evidence="2 3">MUT 4182</strain>
    </source>
</reference>
<dbReference type="AlphaFoldDB" id="A0A0C3QHM8"/>
<organism evidence="2 3">
    <name type="scientific">Tulasnella calospora MUT 4182</name>
    <dbReference type="NCBI Taxonomy" id="1051891"/>
    <lineage>
        <taxon>Eukaryota</taxon>
        <taxon>Fungi</taxon>
        <taxon>Dikarya</taxon>
        <taxon>Basidiomycota</taxon>
        <taxon>Agaricomycotina</taxon>
        <taxon>Agaricomycetes</taxon>
        <taxon>Cantharellales</taxon>
        <taxon>Tulasnellaceae</taxon>
        <taxon>Tulasnella</taxon>
    </lineage>
</organism>
<dbReference type="HOGENOM" id="CLU_816817_0_0_1"/>
<feature type="compositionally biased region" description="Low complexity" evidence="1">
    <location>
        <begin position="26"/>
        <end position="40"/>
    </location>
</feature>
<evidence type="ECO:0000256" key="1">
    <source>
        <dbReference type="SAM" id="MobiDB-lite"/>
    </source>
</evidence>
<dbReference type="Proteomes" id="UP000054248">
    <property type="component" value="Unassembled WGS sequence"/>
</dbReference>
<keyword evidence="3" id="KW-1185">Reference proteome</keyword>
<proteinExistence type="predicted"/>
<gene>
    <name evidence="2" type="ORF">M407DRAFT_25406</name>
</gene>
<feature type="compositionally biased region" description="Polar residues" evidence="1">
    <location>
        <begin position="52"/>
        <end position="74"/>
    </location>
</feature>